<dbReference type="RefSeq" id="WP_144430737.1">
    <property type="nucleotide sequence ID" value="NZ_CP012801.1"/>
</dbReference>
<name>A0A0N7IF49_9BACE</name>
<organism evidence="1 2">
    <name type="scientific">Bacteroides cellulosilyticus</name>
    <dbReference type="NCBI Taxonomy" id="246787"/>
    <lineage>
        <taxon>Bacteria</taxon>
        <taxon>Pseudomonadati</taxon>
        <taxon>Bacteroidota</taxon>
        <taxon>Bacteroidia</taxon>
        <taxon>Bacteroidales</taxon>
        <taxon>Bacteroidaceae</taxon>
        <taxon>Bacteroides</taxon>
    </lineage>
</organism>
<evidence type="ECO:0000313" key="1">
    <source>
        <dbReference type="EMBL" id="ALJ59211.1"/>
    </source>
</evidence>
<evidence type="ECO:0000313" key="2">
    <source>
        <dbReference type="Proteomes" id="UP000061809"/>
    </source>
</evidence>
<dbReference type="AlphaFoldDB" id="A0A0N7IF49"/>
<gene>
    <name evidence="1" type="ORF">BcellWH2_01966</name>
</gene>
<dbReference type="KEGG" id="bcel:BcellWH2_01966"/>
<accession>A0A0N7IF49</accession>
<protein>
    <submittedName>
        <fullName evidence="1">Uncharacterized protein</fullName>
    </submittedName>
</protein>
<proteinExistence type="predicted"/>
<dbReference type="Proteomes" id="UP000061809">
    <property type="component" value="Chromosome"/>
</dbReference>
<sequence length="391" mass="44108">MKTTEYISCKILKYQNPPSGIQRRDAIKDYTPQVPFNKMKWINTPIQQPVLSQDNRSKWQHEQASKQADRGYNKYMEAKKTEQGLDRLNQFATFTDYAGLATGVGGLLGKGVKYAGKQVMKKRLLNAANSTSSAASTPKFSISKEVLPNYAKSNWQGDELALTKDRLANGGFDRLQALKGNQSKIAELQKRYGLNPRDYDYSYDDFSPEGRKALLEAQPRYGKAADFGATPDIGGGTDRRSGYYTSLFDDAANRTSADITATEAHEYSHFVFDPDKLPPMDAYDFNKIPERFRSYYMGTAKEQNRGMEITARGTQIKNYFGLKEGQPVTEDMLKYAAENYVKDRGVDNGMNIFFGGIKDYKKMADWLTKWSPAIATPIIGNKMINDNDKIK</sequence>
<reference evidence="1 2" key="1">
    <citation type="journal article" date="2015" name="Science">
        <title>Genetic determinants of in vivo fitness and diet responsiveness in multiple human gut Bacteroides.</title>
        <authorList>
            <person name="Wu M."/>
            <person name="McNulty N.P."/>
            <person name="Rodionov D.A."/>
            <person name="Khoroshkin M.S."/>
            <person name="Griffin N.W."/>
            <person name="Cheng J."/>
            <person name="Latreille P."/>
            <person name="Kerstetter R.A."/>
            <person name="Terrapon N."/>
            <person name="Henrissat B."/>
            <person name="Osterman A.L."/>
            <person name="Gordon J.I."/>
        </authorList>
    </citation>
    <scope>NUCLEOTIDE SEQUENCE [LARGE SCALE GENOMIC DNA]</scope>
    <source>
        <strain evidence="1 2">WH2</strain>
    </source>
</reference>
<dbReference type="EMBL" id="CP012801">
    <property type="protein sequence ID" value="ALJ59211.1"/>
    <property type="molecule type" value="Genomic_DNA"/>
</dbReference>
<dbReference type="PATRIC" id="fig|246787.4.peg.2023"/>